<dbReference type="SUPFAM" id="SSF56349">
    <property type="entry name" value="DNA breaking-rejoining enzymes"/>
    <property type="match status" value="1"/>
</dbReference>
<reference evidence="6" key="1">
    <citation type="submission" date="2025-05" db="UniProtKB">
        <authorList>
            <consortium name="EnsemblMetazoa"/>
        </authorList>
    </citation>
    <scope>IDENTIFICATION</scope>
</reference>
<protein>
    <recommendedName>
        <fullName evidence="8">Reverse transcriptase domain-containing protein</fullName>
    </recommendedName>
</protein>
<dbReference type="InterPro" id="IPR013762">
    <property type="entry name" value="Integrase-like_cat_sf"/>
</dbReference>
<feature type="domain" description="Tyr recombinase" evidence="5">
    <location>
        <begin position="1088"/>
        <end position="1293"/>
    </location>
</feature>
<keyword evidence="7" id="KW-1185">Reference proteome</keyword>
<evidence type="ECO:0000259" key="4">
    <source>
        <dbReference type="PROSITE" id="PS50878"/>
    </source>
</evidence>
<feature type="compositionally biased region" description="Basic residues" evidence="3">
    <location>
        <begin position="81"/>
        <end position="92"/>
    </location>
</feature>
<dbReference type="GeneID" id="126890952"/>
<dbReference type="PANTHER" id="PTHR33050">
    <property type="entry name" value="REVERSE TRANSCRIPTASE DOMAIN-CONTAINING PROTEIN"/>
    <property type="match status" value="1"/>
</dbReference>
<dbReference type="Gene3D" id="3.10.10.10">
    <property type="entry name" value="HIV Type 1 Reverse Transcriptase, subunit A, domain 1"/>
    <property type="match status" value="1"/>
</dbReference>
<dbReference type="CDD" id="cd09275">
    <property type="entry name" value="RNase_HI_RT_DIRS1"/>
    <property type="match status" value="1"/>
</dbReference>
<dbReference type="InterPro" id="IPR010998">
    <property type="entry name" value="Integrase_recombinase_N"/>
</dbReference>
<feature type="domain" description="Reverse transcriptase" evidence="4">
    <location>
        <begin position="447"/>
        <end position="629"/>
    </location>
</feature>
<dbReference type="Gene3D" id="1.10.443.10">
    <property type="entry name" value="Intergrase catalytic core"/>
    <property type="match status" value="1"/>
</dbReference>
<evidence type="ECO:0000313" key="7">
    <source>
        <dbReference type="Proteomes" id="UP001652700"/>
    </source>
</evidence>
<accession>A0ABM5L0X2</accession>
<dbReference type="InterPro" id="IPR002104">
    <property type="entry name" value="Integrase_catalytic"/>
</dbReference>
<dbReference type="RefSeq" id="XP_050516087.1">
    <property type="nucleotide sequence ID" value="XM_050660130.1"/>
</dbReference>
<evidence type="ECO:0000256" key="2">
    <source>
        <dbReference type="ARBA" id="ARBA00023172"/>
    </source>
</evidence>
<feature type="compositionally biased region" description="Basic and acidic residues" evidence="3">
    <location>
        <begin position="360"/>
        <end position="372"/>
    </location>
</feature>
<evidence type="ECO:0000313" key="6">
    <source>
        <dbReference type="EnsemblMetazoa" id="XP_050516087.1"/>
    </source>
</evidence>
<name>A0ABM5L0X2_DIAVI</name>
<organism evidence="6 7">
    <name type="scientific">Diabrotica virgifera virgifera</name>
    <name type="common">western corn rootworm</name>
    <dbReference type="NCBI Taxonomy" id="50390"/>
    <lineage>
        <taxon>Eukaryota</taxon>
        <taxon>Metazoa</taxon>
        <taxon>Ecdysozoa</taxon>
        <taxon>Arthropoda</taxon>
        <taxon>Hexapoda</taxon>
        <taxon>Insecta</taxon>
        <taxon>Pterygota</taxon>
        <taxon>Neoptera</taxon>
        <taxon>Endopterygota</taxon>
        <taxon>Coleoptera</taxon>
        <taxon>Polyphaga</taxon>
        <taxon>Cucujiformia</taxon>
        <taxon>Chrysomeloidea</taxon>
        <taxon>Chrysomelidae</taxon>
        <taxon>Galerucinae</taxon>
        <taxon>Diabroticina</taxon>
        <taxon>Diabroticites</taxon>
        <taxon>Diabrotica</taxon>
    </lineage>
</organism>
<dbReference type="InterPro" id="IPR011010">
    <property type="entry name" value="DNA_brk_join_enz"/>
</dbReference>
<keyword evidence="1" id="KW-0238">DNA-binding</keyword>
<proteinExistence type="predicted"/>
<dbReference type="CDD" id="cd03714">
    <property type="entry name" value="RT_DIRS1"/>
    <property type="match status" value="1"/>
</dbReference>
<evidence type="ECO:0000256" key="3">
    <source>
        <dbReference type="SAM" id="MobiDB-lite"/>
    </source>
</evidence>
<dbReference type="InterPro" id="IPR052055">
    <property type="entry name" value="Hepadnavirus_pol/RT"/>
</dbReference>
<dbReference type="PROSITE" id="PS50878">
    <property type="entry name" value="RT_POL"/>
    <property type="match status" value="1"/>
</dbReference>
<keyword evidence="2" id="KW-0233">DNA recombination</keyword>
<dbReference type="EnsemblMetazoa" id="XM_050660130.1">
    <property type="protein sequence ID" value="XP_050516087.1"/>
    <property type="gene ID" value="LOC126890952"/>
</dbReference>
<dbReference type="PROSITE" id="PS51898">
    <property type="entry name" value="TYR_RECOMBINASE"/>
    <property type="match status" value="1"/>
</dbReference>
<dbReference type="CDD" id="cd00397">
    <property type="entry name" value="DNA_BRE_C"/>
    <property type="match status" value="1"/>
</dbReference>
<feature type="region of interest" description="Disordered" evidence="3">
    <location>
        <begin position="350"/>
        <end position="372"/>
    </location>
</feature>
<dbReference type="Proteomes" id="UP001652700">
    <property type="component" value="Unplaced"/>
</dbReference>
<dbReference type="InterPro" id="IPR000477">
    <property type="entry name" value="RT_dom"/>
</dbReference>
<feature type="compositionally biased region" description="Basic residues" evidence="3">
    <location>
        <begin position="37"/>
        <end position="56"/>
    </location>
</feature>
<evidence type="ECO:0000256" key="1">
    <source>
        <dbReference type="ARBA" id="ARBA00023125"/>
    </source>
</evidence>
<dbReference type="Gene3D" id="1.10.150.130">
    <property type="match status" value="1"/>
</dbReference>
<dbReference type="SUPFAM" id="SSF56672">
    <property type="entry name" value="DNA/RNA polymerases"/>
    <property type="match status" value="1"/>
</dbReference>
<dbReference type="Pfam" id="PF00078">
    <property type="entry name" value="RVT_1"/>
    <property type="match status" value="1"/>
</dbReference>
<feature type="region of interest" description="Disordered" evidence="3">
    <location>
        <begin position="32"/>
        <end position="117"/>
    </location>
</feature>
<dbReference type="Gene3D" id="3.30.70.270">
    <property type="match status" value="1"/>
</dbReference>
<evidence type="ECO:0008006" key="8">
    <source>
        <dbReference type="Google" id="ProtNLM"/>
    </source>
</evidence>
<dbReference type="InterPro" id="IPR043128">
    <property type="entry name" value="Rev_trsase/Diguanyl_cyclase"/>
</dbReference>
<evidence type="ECO:0000259" key="5">
    <source>
        <dbReference type="PROSITE" id="PS51898"/>
    </source>
</evidence>
<dbReference type="InterPro" id="IPR043502">
    <property type="entry name" value="DNA/RNA_pol_sf"/>
</dbReference>
<sequence>MSLRRHSSTDQDVLSEILRSVKSFDIRLKQIENERRSPHRSRSRHRSKTWRNRSFSRRLNSSDSSGGSGARTYHRDDRERVRRKGSRHRRRVLPTSSSSNSSRSPSRERGDLAQPNVNKHLVEVVDDVHMISENDLHPVGGMDLQEPPNKQLQALLGDECETPILFAPSLHNDIASRWNVILRKGLDLDKRKEVIAKYAPPENCKNVLPPNLNLHVKGALTDSNERRDARLSSLQSQVGAGIAAIGKVLSSLYEKGEERDKENIQALSDAGRILADVHYQETISRRDLVLLNINKDLRDTLSESPPDEWLFGGNLEEAIKAKKTIDISSQQLRSKKGVVKSGSLQEWTAAASTSSATKDPVPEKTRSVADEKGQASLEASKYAGRLKFFINRWKDITKDNVVLSWLEGYSIPLISMPNQTYVCAEHKWSPLERLVIKHSVNDLLLSGAISSASPCENQFVSNIFLVPKTDGSYRLVLNLKNFNRFVKTKHFKIEDRKTVSSLIIPNCYMATVDLKDAYLLVPIREGHRKYLRFFFEGSLYQYNSLPFGLSSAPFVFTKIMRPVVSFLRERGYTSVIYLDDIWLLGNSFDECLENVQTTVGLLEFLGFVINYKKCCLIPSQRCTYLGFTYNSLSMLLGPTDRKRKYLMDCVLKITKKKSCKIRELSQLIGKLVAVCPGIKYGFLYTKILERAKFLALRKSGGNYNAIMTLPESILIDLRWWTDHLPLATNSIRVDSFCLEIFSDASLTGWGIYQKDSRCSYGFWSEAEAHFHINYLELLALFFGLKCYAGHLKDCHILCRVDNTTAMAYVNRMGSIQHPNLNALAREIWQWCEQKNIYIRAAYIPSVDNVEADIASRQLKIETEWSLSNYAFHKIVETFGVPTIDLFASRLNKKCKRFVSWLRDPEACSVDAFTICWQGLEFYAFPPFSLVLKVLQKIVCDQAEGIVVAPFWPSQPWYPLFLSLLNSSPAIQRPFPGGREVVLEALRLKKVPAQSLDICVASVTTATINQYASGLKAWWEFCQAKKLDPYTVEVANVLIFLAELFNKGASYSLLNTYRSAIAQISGPELAQDFRLKRFCKGVFGLRPTRPKYEFSWDPAQVLDFVRSLETSSISLELLSLKCCILLALATGQRIQTLHNIEILNIQVLDKQICIKVPSRLKTSGYNKSQPFLIIPFFDNDTNICVARTLVAYLERTRELRGSCQYLFITFKKPHHRATRQTIGRWLKNILRSSGIDTNTFSAHSTRHAATSAAARKGISFDTIRLAAGWSERSRTFATFYNRPLAPESSFARAVLSSD</sequence>
<dbReference type="PANTHER" id="PTHR33050:SF7">
    <property type="entry name" value="RIBONUCLEASE H"/>
    <property type="match status" value="1"/>
</dbReference>
<dbReference type="Pfam" id="PF00589">
    <property type="entry name" value="Phage_integrase"/>
    <property type="match status" value="1"/>
</dbReference>